<gene>
    <name evidence="5" type="primary">ypdA_2</name>
    <name evidence="5" type="ORF">L21SP5_01803</name>
</gene>
<dbReference type="Gene3D" id="2.60.40.10">
    <property type="entry name" value="Immunoglobulins"/>
    <property type="match status" value="1"/>
</dbReference>
<evidence type="ECO:0000313" key="6">
    <source>
        <dbReference type="Proteomes" id="UP000064893"/>
    </source>
</evidence>
<keyword evidence="2" id="KW-0732">Signal</keyword>
<dbReference type="InterPro" id="IPR011123">
    <property type="entry name" value="Y_Y_Y"/>
</dbReference>
<keyword evidence="1" id="KW-0472">Membrane</keyword>
<dbReference type="KEGG" id="blq:L21SP5_01803"/>
<feature type="chain" id="PRO_5006599481" evidence="2">
    <location>
        <begin position="28"/>
        <end position="968"/>
    </location>
</feature>
<dbReference type="InterPro" id="IPR036890">
    <property type="entry name" value="HATPase_C_sf"/>
</dbReference>
<dbReference type="SUPFAM" id="SSF55874">
    <property type="entry name" value="ATPase domain of HSP90 chaperone/DNA topoisomerase II/histidine kinase"/>
    <property type="match status" value="1"/>
</dbReference>
<keyword evidence="5" id="KW-0808">Transferase</keyword>
<dbReference type="PATRIC" id="fig|1307839.3.peg.1906"/>
<sequence precursor="true">MKFPLACTTIKNSLVILALFLSIDAGGQQPIFKNYSIDNGLLSNEVYHVIQDQEGYMWNATGQGVNKYNSYSFKNFNQLDGLPDNTVLELFEDPKGRIWTVTLTGKLAWIKNDTINIYPYNDILFKHNTKKRHPIKKSFYVDSLDNVYISFYDNNPIKIDAYGSVTMLKPQQPNASIIQLITKDKIVYGCIKTTSGLLIKNPVIANKSHNFKLRKGFRSVSCRFKQNILYSDLNRLHYFDSLGKLNTHNFEKQILWISEDRKGLLWISFLDNGIKAYKNLNFSESVYHFLPEYDISSVTLDHEGGYWFTTLKNGVFYTPSLQFKKLIPGKKGESENIDNILSFDKKIWFSGGSGKYFTYNFNKLETIKYGKPKNFGNSKMIKAFGDSIILSESNKGTFLIYKNQLTKISKRYFSDAIMLKNNNIHLFYRRKSKKINTPYYAITEYTNFYEIYTVQLYKDNEVWLGTDRGLFRLNLKTKEIKEINSSKLLRNRINVIIKDGKNKLWIGTQGSGLIKYGDTVEAHYKKEDGLSGNSINAIKLINDTLWIGTNHGITRAALINDSIQKTYITDITKGHGLPANEIHDIAFLNNSVFAATNKGVGFFPRNIQPHSSPLYITNFKISGKDTVLLKNYQLQHDQNYIEISFVSINYQRNKPIEYYFLMEGLDKKWRKTTDLSVQYPSLDPGSYLLRIKAVNSFGKTNSDEVQISITIKKPYYQTYWFYATIMLLVVFLVYTVFHIIFKFRLKEIDKRSSLEKELNKSRQQALSTQMNPHFIYNSLTSVQNYILNNNALKSSEYLSKLGGLMRRMLDNSQHTYITLQEEVEALQHYVDMELLRFHQDFNFELDIDKQLNLHEIYVPPLFLQPYVENAIHHGLRLKKGSKQLKVNIFNSNEQVNIHIEDNGVGRRKSKEIQENLRSIHRSQGMQITKKRLKLFNKLYKSEFKVSAFDVNPVNQDTGTRIEIVFSPF</sequence>
<keyword evidence="1" id="KW-1133">Transmembrane helix</keyword>
<evidence type="ECO:0000259" key="3">
    <source>
        <dbReference type="Pfam" id="PF06580"/>
    </source>
</evidence>
<dbReference type="Gene3D" id="3.30.565.10">
    <property type="entry name" value="Histidine kinase-like ATPase, C-terminal domain"/>
    <property type="match status" value="1"/>
</dbReference>
<dbReference type="EC" id="2.7.13.3" evidence="5"/>
<dbReference type="PANTHER" id="PTHR34220:SF7">
    <property type="entry name" value="SENSOR HISTIDINE KINASE YPDA"/>
    <property type="match status" value="1"/>
</dbReference>
<dbReference type="PANTHER" id="PTHR34220">
    <property type="entry name" value="SENSOR HISTIDINE KINASE YPDA"/>
    <property type="match status" value="1"/>
</dbReference>
<evidence type="ECO:0000313" key="5">
    <source>
        <dbReference type="EMBL" id="ALO15444.1"/>
    </source>
</evidence>
<dbReference type="SUPFAM" id="SSF63829">
    <property type="entry name" value="Calcium-dependent phosphotriesterase"/>
    <property type="match status" value="1"/>
</dbReference>
<feature type="signal peptide" evidence="2">
    <location>
        <begin position="1"/>
        <end position="27"/>
    </location>
</feature>
<dbReference type="InterPro" id="IPR010559">
    <property type="entry name" value="Sig_transdc_His_kin_internal"/>
</dbReference>
<dbReference type="AlphaFoldDB" id="A0A0S2HZI5"/>
<dbReference type="Gene3D" id="2.130.10.10">
    <property type="entry name" value="YVTN repeat-like/Quinoprotein amine dehydrogenase"/>
    <property type="match status" value="2"/>
</dbReference>
<dbReference type="Proteomes" id="UP000064893">
    <property type="component" value="Chromosome"/>
</dbReference>
<feature type="domain" description="Signal transduction histidine kinase internal region" evidence="3">
    <location>
        <begin position="763"/>
        <end position="840"/>
    </location>
</feature>
<dbReference type="Pfam" id="PF07495">
    <property type="entry name" value="Y_Y_Y"/>
    <property type="match status" value="1"/>
</dbReference>
<keyword evidence="1" id="KW-0812">Transmembrane</keyword>
<dbReference type="EMBL" id="CP013118">
    <property type="protein sequence ID" value="ALO15444.1"/>
    <property type="molecule type" value="Genomic_DNA"/>
</dbReference>
<feature type="domain" description="Two component regulator three Y" evidence="4">
    <location>
        <begin position="649"/>
        <end position="712"/>
    </location>
</feature>
<proteinExistence type="predicted"/>
<organism evidence="5 6">
    <name type="scientific">Salinivirga cyanobacteriivorans</name>
    <dbReference type="NCBI Taxonomy" id="1307839"/>
    <lineage>
        <taxon>Bacteria</taxon>
        <taxon>Pseudomonadati</taxon>
        <taxon>Bacteroidota</taxon>
        <taxon>Bacteroidia</taxon>
        <taxon>Bacteroidales</taxon>
        <taxon>Salinivirgaceae</taxon>
        <taxon>Salinivirga</taxon>
    </lineage>
</organism>
<evidence type="ECO:0000256" key="1">
    <source>
        <dbReference type="SAM" id="Phobius"/>
    </source>
</evidence>
<feature type="transmembrane region" description="Helical" evidence="1">
    <location>
        <begin position="719"/>
        <end position="741"/>
    </location>
</feature>
<name>A0A0S2HZI5_9BACT</name>
<dbReference type="InterPro" id="IPR050640">
    <property type="entry name" value="Bact_2-comp_sensor_kinase"/>
</dbReference>
<dbReference type="GO" id="GO:0000155">
    <property type="term" value="F:phosphorelay sensor kinase activity"/>
    <property type="evidence" value="ECO:0007669"/>
    <property type="project" value="InterPro"/>
</dbReference>
<dbReference type="OrthoDB" id="908907at2"/>
<dbReference type="Pfam" id="PF06580">
    <property type="entry name" value="His_kinase"/>
    <property type="match status" value="1"/>
</dbReference>
<keyword evidence="5" id="KW-0418">Kinase</keyword>
<accession>A0A0S2HZI5</accession>
<evidence type="ECO:0000259" key="4">
    <source>
        <dbReference type="Pfam" id="PF07495"/>
    </source>
</evidence>
<dbReference type="GO" id="GO:0016020">
    <property type="term" value="C:membrane"/>
    <property type="evidence" value="ECO:0007669"/>
    <property type="project" value="InterPro"/>
</dbReference>
<dbReference type="InterPro" id="IPR015943">
    <property type="entry name" value="WD40/YVTN_repeat-like_dom_sf"/>
</dbReference>
<protein>
    <submittedName>
        <fullName evidence="5">Sensor histidine kinase YpdA</fullName>
        <ecNumber evidence="5">2.7.13.3</ecNumber>
    </submittedName>
</protein>
<dbReference type="STRING" id="1307839.L21SP5_01803"/>
<evidence type="ECO:0000256" key="2">
    <source>
        <dbReference type="SAM" id="SignalP"/>
    </source>
</evidence>
<keyword evidence="6" id="KW-1185">Reference proteome</keyword>
<dbReference type="InterPro" id="IPR013783">
    <property type="entry name" value="Ig-like_fold"/>
</dbReference>
<reference evidence="5 6" key="1">
    <citation type="submission" date="2015-11" db="EMBL/GenBank/DDBJ databases">
        <title>Description and complete genome sequence of a novel strain predominating in hypersaline microbial mats and representing a new family of the Bacteriodetes phylum.</title>
        <authorList>
            <person name="Spring S."/>
            <person name="Bunk B."/>
            <person name="Sproer C."/>
            <person name="Klenk H.-P."/>
        </authorList>
    </citation>
    <scope>NUCLEOTIDE SEQUENCE [LARGE SCALE GENOMIC DNA]</scope>
    <source>
        <strain evidence="5 6">L21-Spi-D4</strain>
    </source>
</reference>
<dbReference type="SUPFAM" id="SSF101898">
    <property type="entry name" value="NHL repeat"/>
    <property type="match status" value="1"/>
</dbReference>
<dbReference type="RefSeq" id="WP_057952908.1">
    <property type="nucleotide sequence ID" value="NZ_CP013118.1"/>
</dbReference>